<keyword evidence="3" id="KW-1185">Reference proteome</keyword>
<gene>
    <name evidence="2" type="primary">FAAH2</name>
    <name evidence="2" type="ORF">EVAR_89860_1</name>
</gene>
<dbReference type="InterPro" id="IPR023631">
    <property type="entry name" value="Amidase_dom"/>
</dbReference>
<keyword evidence="2" id="KW-0378">Hydrolase</keyword>
<feature type="domain" description="Amidase" evidence="1">
    <location>
        <begin position="98"/>
        <end position="239"/>
    </location>
</feature>
<dbReference type="GO" id="GO:0012505">
    <property type="term" value="C:endomembrane system"/>
    <property type="evidence" value="ECO:0007669"/>
    <property type="project" value="TreeGrafter"/>
</dbReference>
<comment type="caution">
    <text evidence="2">The sequence shown here is derived from an EMBL/GenBank/DDBJ whole genome shotgun (WGS) entry which is preliminary data.</text>
</comment>
<dbReference type="STRING" id="151549.A0A4C1ZWQ5"/>
<accession>A0A4C1ZWQ5</accession>
<dbReference type="PANTHER" id="PTHR43372:SF1">
    <property type="entry name" value="LD38433P"/>
    <property type="match status" value="1"/>
</dbReference>
<sequence length="255" mass="28262">MERKAVVGGIGKRNSTTFSSCVRNNPVKSNCHSPAAILKGLIILFRYYLDRIIDFIFSLFWDGKYEALPDLEKNFNFLAESATSLARKIKSRQLKSEDLVRACIERIKVVNPVINAVTDERFEEALKEACEVDMKIEEGPSVPFTAKESHQVAGLLNTLGIQARRYIRACTDAECVRLLREAGAIPLAVTNVPEINKWQETRNMVFGQTNNPYHPGRTCGGSSGGEAALSASFATPISLCNVYSIYSTTHETLPL</sequence>
<dbReference type="AlphaFoldDB" id="A0A4C1ZWQ5"/>
<evidence type="ECO:0000259" key="1">
    <source>
        <dbReference type="Pfam" id="PF01425"/>
    </source>
</evidence>
<protein>
    <submittedName>
        <fullName evidence="2">Fatty-acid amide hydrolase 2</fullName>
    </submittedName>
</protein>
<evidence type="ECO:0000313" key="3">
    <source>
        <dbReference type="Proteomes" id="UP000299102"/>
    </source>
</evidence>
<reference evidence="2 3" key="1">
    <citation type="journal article" date="2019" name="Commun. Biol.">
        <title>The bagworm genome reveals a unique fibroin gene that provides high tensile strength.</title>
        <authorList>
            <person name="Kono N."/>
            <person name="Nakamura H."/>
            <person name="Ohtoshi R."/>
            <person name="Tomita M."/>
            <person name="Numata K."/>
            <person name="Arakawa K."/>
        </authorList>
    </citation>
    <scope>NUCLEOTIDE SEQUENCE [LARGE SCALE GENOMIC DNA]</scope>
</reference>
<dbReference type="Pfam" id="PF01425">
    <property type="entry name" value="Amidase"/>
    <property type="match status" value="1"/>
</dbReference>
<dbReference type="EMBL" id="BGZK01002223">
    <property type="protein sequence ID" value="GBP91912.1"/>
    <property type="molecule type" value="Genomic_DNA"/>
</dbReference>
<dbReference type="SUPFAM" id="SSF75304">
    <property type="entry name" value="Amidase signature (AS) enzymes"/>
    <property type="match status" value="1"/>
</dbReference>
<dbReference type="GO" id="GO:0016787">
    <property type="term" value="F:hydrolase activity"/>
    <property type="evidence" value="ECO:0007669"/>
    <property type="project" value="UniProtKB-KW"/>
</dbReference>
<dbReference type="Proteomes" id="UP000299102">
    <property type="component" value="Unassembled WGS sequence"/>
</dbReference>
<name>A0A4C1ZWQ5_EUMVA</name>
<organism evidence="2 3">
    <name type="scientific">Eumeta variegata</name>
    <name type="common">Bagworm moth</name>
    <name type="synonym">Eumeta japonica</name>
    <dbReference type="NCBI Taxonomy" id="151549"/>
    <lineage>
        <taxon>Eukaryota</taxon>
        <taxon>Metazoa</taxon>
        <taxon>Ecdysozoa</taxon>
        <taxon>Arthropoda</taxon>
        <taxon>Hexapoda</taxon>
        <taxon>Insecta</taxon>
        <taxon>Pterygota</taxon>
        <taxon>Neoptera</taxon>
        <taxon>Endopterygota</taxon>
        <taxon>Lepidoptera</taxon>
        <taxon>Glossata</taxon>
        <taxon>Ditrysia</taxon>
        <taxon>Tineoidea</taxon>
        <taxon>Psychidae</taxon>
        <taxon>Oiketicinae</taxon>
        <taxon>Eumeta</taxon>
    </lineage>
</organism>
<dbReference type="Gene3D" id="3.90.1300.10">
    <property type="entry name" value="Amidase signature (AS) domain"/>
    <property type="match status" value="1"/>
</dbReference>
<dbReference type="InterPro" id="IPR052739">
    <property type="entry name" value="FAAH2"/>
</dbReference>
<evidence type="ECO:0000313" key="2">
    <source>
        <dbReference type="EMBL" id="GBP91912.1"/>
    </source>
</evidence>
<proteinExistence type="predicted"/>
<dbReference type="OrthoDB" id="6428749at2759"/>
<dbReference type="PANTHER" id="PTHR43372">
    <property type="entry name" value="FATTY-ACID AMIDE HYDROLASE"/>
    <property type="match status" value="1"/>
</dbReference>
<dbReference type="InterPro" id="IPR036928">
    <property type="entry name" value="AS_sf"/>
</dbReference>